<evidence type="ECO:0000256" key="9">
    <source>
        <dbReference type="RuleBase" id="RU369094"/>
    </source>
</evidence>
<evidence type="ECO:0000313" key="13">
    <source>
        <dbReference type="Proteomes" id="UP000825729"/>
    </source>
</evidence>
<evidence type="ECO:0000256" key="5">
    <source>
        <dbReference type="ARBA" id="ARBA00023125"/>
    </source>
</evidence>
<evidence type="ECO:0000256" key="6">
    <source>
        <dbReference type="ARBA" id="ARBA00023163"/>
    </source>
</evidence>
<evidence type="ECO:0000256" key="3">
    <source>
        <dbReference type="ARBA" id="ARBA00022833"/>
    </source>
</evidence>
<keyword evidence="7 8" id="KW-0539">Nucleus</keyword>
<dbReference type="GO" id="GO:0003700">
    <property type="term" value="F:DNA-binding transcription factor activity"/>
    <property type="evidence" value="ECO:0007669"/>
    <property type="project" value="UniProtKB-UniRule"/>
</dbReference>
<evidence type="ECO:0000313" key="12">
    <source>
        <dbReference type="EMBL" id="KAG9439281.1"/>
    </source>
</evidence>
<dbReference type="PANTHER" id="PTHR31992:SF344">
    <property type="entry name" value="DOF ZINC FINGER PROTEIN"/>
    <property type="match status" value="1"/>
</dbReference>
<comment type="subcellular location">
    <subcellularLocation>
        <location evidence="8 9">Nucleus</location>
    </subcellularLocation>
</comment>
<dbReference type="Proteomes" id="UP000825729">
    <property type="component" value="Unassembled WGS sequence"/>
</dbReference>
<keyword evidence="13" id="KW-1185">Reference proteome</keyword>
<evidence type="ECO:0000256" key="4">
    <source>
        <dbReference type="ARBA" id="ARBA00023015"/>
    </source>
</evidence>
<proteinExistence type="predicted"/>
<dbReference type="EMBL" id="JAINDJ010000008">
    <property type="protein sequence ID" value="KAG9439281.1"/>
    <property type="molecule type" value="Genomic_DNA"/>
</dbReference>
<name>A0AAV7DSV6_ARIFI</name>
<keyword evidence="5 8" id="KW-0238">DNA-binding</keyword>
<feature type="region of interest" description="Disordered" evidence="10">
    <location>
        <begin position="34"/>
        <end position="66"/>
    </location>
</feature>
<dbReference type="Pfam" id="PF02701">
    <property type="entry name" value="Zn_ribbon_Dof"/>
    <property type="match status" value="1"/>
</dbReference>
<keyword evidence="2 8" id="KW-0863">Zinc-finger</keyword>
<keyword evidence="4 9" id="KW-0805">Transcription regulation</keyword>
<gene>
    <name evidence="12" type="ORF">H6P81_019446</name>
</gene>
<dbReference type="InterPro" id="IPR003851">
    <property type="entry name" value="Znf_Dof"/>
</dbReference>
<dbReference type="GO" id="GO:0008270">
    <property type="term" value="F:zinc ion binding"/>
    <property type="evidence" value="ECO:0007669"/>
    <property type="project" value="UniProtKB-KW"/>
</dbReference>
<evidence type="ECO:0000259" key="11">
    <source>
        <dbReference type="PROSITE" id="PS50884"/>
    </source>
</evidence>
<reference evidence="12 13" key="1">
    <citation type="submission" date="2021-07" db="EMBL/GenBank/DDBJ databases">
        <title>The Aristolochia fimbriata genome: insights into angiosperm evolution, floral development and chemical biosynthesis.</title>
        <authorList>
            <person name="Jiao Y."/>
        </authorList>
    </citation>
    <scope>NUCLEOTIDE SEQUENCE [LARGE SCALE GENOMIC DNA]</scope>
    <source>
        <strain evidence="12">IBCAS-2021</strain>
        <tissue evidence="12">Leaf</tissue>
    </source>
</reference>
<protein>
    <recommendedName>
        <fullName evidence="9">Dof zinc finger protein</fullName>
    </recommendedName>
</protein>
<dbReference type="AlphaFoldDB" id="A0AAV7DSV6"/>
<dbReference type="InterPro" id="IPR045174">
    <property type="entry name" value="Dof"/>
</dbReference>
<accession>A0AAV7DSV6</accession>
<keyword evidence="1 9" id="KW-0479">Metal-binding</keyword>
<dbReference type="PROSITE" id="PS01361">
    <property type="entry name" value="ZF_DOF_1"/>
    <property type="match status" value="1"/>
</dbReference>
<dbReference type="PROSITE" id="PS50884">
    <property type="entry name" value="ZF_DOF_2"/>
    <property type="match status" value="1"/>
</dbReference>
<feature type="domain" description="Dof-type" evidence="11">
    <location>
        <begin position="65"/>
        <end position="119"/>
    </location>
</feature>
<evidence type="ECO:0000256" key="8">
    <source>
        <dbReference type="PROSITE-ProRule" id="PRU00071"/>
    </source>
</evidence>
<dbReference type="GO" id="GO:0005634">
    <property type="term" value="C:nucleus"/>
    <property type="evidence" value="ECO:0007669"/>
    <property type="project" value="UniProtKB-SubCell"/>
</dbReference>
<keyword evidence="3 9" id="KW-0862">Zinc</keyword>
<dbReference type="PANTHER" id="PTHR31992">
    <property type="entry name" value="DOF ZINC FINGER PROTEIN DOF1.4-RELATED"/>
    <property type="match status" value="1"/>
</dbReference>
<sequence length="363" mass="39178">MLCNSEKMPITTEWTHPDAQLEQIRGAEPAMTANTTKLIPDPSPQDQQQNTPHHHHHHPHQQPALKCPRCDSSNTKFCYYNNYSLSQPRHFCKACKRYWTRGGTLRNVPVGGGCRKNKRLKRPSSSSSGASASAAEHAVAAAGSSSLPTNINPSDAASSVYGVLPTNTSDLIPFPALRSRVSSSSSSGFDNMSLIPQLGSLNCWMPAGEYPQFNPNQIHDDDSSSLLPDFSLLGSSAFALQTQKLGNIMGGSNIITNLKESSNNNTCRPSSTNDFQVFFPNMGGLLHPNGGGGGGGGILKGVKMEEESKNNSMGTWQIPNYEIKSMENNIMGSDSSVYWTSSTTNTAWPDHATNYGSSITPLI</sequence>
<dbReference type="GO" id="GO:0003677">
    <property type="term" value="F:DNA binding"/>
    <property type="evidence" value="ECO:0007669"/>
    <property type="project" value="UniProtKB-UniRule"/>
</dbReference>
<evidence type="ECO:0000256" key="1">
    <source>
        <dbReference type="ARBA" id="ARBA00022723"/>
    </source>
</evidence>
<keyword evidence="6 9" id="KW-0804">Transcription</keyword>
<feature type="region of interest" description="Disordered" evidence="10">
    <location>
        <begin position="109"/>
        <end position="132"/>
    </location>
</feature>
<comment type="function">
    <text evidence="9">Transcription factor that binds specifically to a 5'-AA[AG]G-3' consensus core sequence.</text>
</comment>
<evidence type="ECO:0000256" key="7">
    <source>
        <dbReference type="ARBA" id="ARBA00023242"/>
    </source>
</evidence>
<comment type="caution">
    <text evidence="12">The sequence shown here is derived from an EMBL/GenBank/DDBJ whole genome shotgun (WGS) entry which is preliminary data.</text>
</comment>
<evidence type="ECO:0000256" key="2">
    <source>
        <dbReference type="ARBA" id="ARBA00022771"/>
    </source>
</evidence>
<evidence type="ECO:0000256" key="10">
    <source>
        <dbReference type="SAM" id="MobiDB-lite"/>
    </source>
</evidence>
<organism evidence="12 13">
    <name type="scientific">Aristolochia fimbriata</name>
    <name type="common">White veined hardy Dutchman's pipe vine</name>
    <dbReference type="NCBI Taxonomy" id="158543"/>
    <lineage>
        <taxon>Eukaryota</taxon>
        <taxon>Viridiplantae</taxon>
        <taxon>Streptophyta</taxon>
        <taxon>Embryophyta</taxon>
        <taxon>Tracheophyta</taxon>
        <taxon>Spermatophyta</taxon>
        <taxon>Magnoliopsida</taxon>
        <taxon>Magnoliidae</taxon>
        <taxon>Piperales</taxon>
        <taxon>Aristolochiaceae</taxon>
        <taxon>Aristolochia</taxon>
    </lineage>
</organism>